<name>A0ABT9USA1_9FIRM</name>
<dbReference type="InterPro" id="IPR035965">
    <property type="entry name" value="PAS-like_dom_sf"/>
</dbReference>
<dbReference type="SUPFAM" id="SSF46689">
    <property type="entry name" value="Homeodomain-like"/>
    <property type="match status" value="1"/>
</dbReference>
<proteinExistence type="predicted"/>
<dbReference type="PANTHER" id="PTHR32071">
    <property type="entry name" value="TRANSCRIPTIONAL REGULATORY PROTEIN"/>
    <property type="match status" value="1"/>
</dbReference>
<dbReference type="RefSeq" id="WP_307484300.1">
    <property type="nucleotide sequence ID" value="NZ_JAUSUF010000002.1"/>
</dbReference>
<evidence type="ECO:0000259" key="7">
    <source>
        <dbReference type="PROSITE" id="PS50045"/>
    </source>
</evidence>
<dbReference type="InterPro" id="IPR009057">
    <property type="entry name" value="Homeodomain-like_sf"/>
</dbReference>
<comment type="caution">
    <text evidence="10">The sequence shown here is derived from an EMBL/GenBank/DDBJ whole genome shotgun (WGS) entry which is preliminary data.</text>
</comment>
<dbReference type="InterPro" id="IPR058031">
    <property type="entry name" value="AAA_lid_NorR"/>
</dbReference>
<organism evidence="10 11">
    <name type="scientific">Eubacterium multiforme</name>
    <dbReference type="NCBI Taxonomy" id="83339"/>
    <lineage>
        <taxon>Bacteria</taxon>
        <taxon>Bacillati</taxon>
        <taxon>Bacillota</taxon>
        <taxon>Clostridia</taxon>
        <taxon>Eubacteriales</taxon>
        <taxon>Eubacteriaceae</taxon>
        <taxon>Eubacterium</taxon>
    </lineage>
</organism>
<dbReference type="Pfam" id="PF25601">
    <property type="entry name" value="AAA_lid_14"/>
    <property type="match status" value="1"/>
</dbReference>
<dbReference type="SMART" id="SM00091">
    <property type="entry name" value="PAS"/>
    <property type="match status" value="1"/>
</dbReference>
<dbReference type="SMART" id="SM00382">
    <property type="entry name" value="AAA"/>
    <property type="match status" value="1"/>
</dbReference>
<dbReference type="EMBL" id="JAUSUF010000002">
    <property type="protein sequence ID" value="MDQ0149190.1"/>
    <property type="molecule type" value="Genomic_DNA"/>
</dbReference>
<dbReference type="Proteomes" id="UP001228504">
    <property type="component" value="Unassembled WGS sequence"/>
</dbReference>
<keyword evidence="1" id="KW-0547">Nucleotide-binding</keyword>
<dbReference type="PROSITE" id="PS50112">
    <property type="entry name" value="PAS"/>
    <property type="match status" value="1"/>
</dbReference>
<evidence type="ECO:0000259" key="8">
    <source>
        <dbReference type="PROSITE" id="PS50112"/>
    </source>
</evidence>
<protein>
    <submittedName>
        <fullName evidence="10">PAS domain S-box-containing protein</fullName>
    </submittedName>
</protein>
<evidence type="ECO:0000256" key="1">
    <source>
        <dbReference type="ARBA" id="ARBA00022741"/>
    </source>
</evidence>
<evidence type="ECO:0000256" key="4">
    <source>
        <dbReference type="ARBA" id="ARBA00023163"/>
    </source>
</evidence>
<dbReference type="CDD" id="cd00009">
    <property type="entry name" value="AAA"/>
    <property type="match status" value="1"/>
</dbReference>
<dbReference type="SMART" id="SM00116">
    <property type="entry name" value="CBS"/>
    <property type="match status" value="2"/>
</dbReference>
<dbReference type="Pfam" id="PF00158">
    <property type="entry name" value="Sigma54_activat"/>
    <property type="match status" value="1"/>
</dbReference>
<feature type="domain" description="CBS" evidence="9">
    <location>
        <begin position="75"/>
        <end position="130"/>
    </location>
</feature>
<dbReference type="InterPro" id="IPR000014">
    <property type="entry name" value="PAS"/>
</dbReference>
<dbReference type="PANTHER" id="PTHR32071:SF57">
    <property type="entry name" value="C4-DICARBOXYLATE TRANSPORT TRANSCRIPTIONAL REGULATORY PROTEIN DCTD"/>
    <property type="match status" value="1"/>
</dbReference>
<feature type="domain" description="Sigma-54 factor interaction" evidence="7">
    <location>
        <begin position="271"/>
        <end position="500"/>
    </location>
</feature>
<evidence type="ECO:0000313" key="11">
    <source>
        <dbReference type="Proteomes" id="UP001228504"/>
    </source>
</evidence>
<dbReference type="InterPro" id="IPR025662">
    <property type="entry name" value="Sigma_54_int_dom_ATP-bd_1"/>
</dbReference>
<keyword evidence="2" id="KW-0067">ATP-binding</keyword>
<keyword evidence="3" id="KW-0805">Transcription regulation</keyword>
<dbReference type="PROSITE" id="PS00676">
    <property type="entry name" value="SIGMA54_INTERACT_2"/>
    <property type="match status" value="1"/>
</dbReference>
<dbReference type="InterPro" id="IPR002078">
    <property type="entry name" value="Sigma_54_int"/>
</dbReference>
<feature type="domain" description="CBS" evidence="9">
    <location>
        <begin position="14"/>
        <end position="70"/>
    </location>
</feature>
<dbReference type="Pfam" id="PF13426">
    <property type="entry name" value="PAS_9"/>
    <property type="match status" value="1"/>
</dbReference>
<dbReference type="Gene3D" id="1.10.10.60">
    <property type="entry name" value="Homeodomain-like"/>
    <property type="match status" value="1"/>
</dbReference>
<dbReference type="Gene3D" id="3.40.50.300">
    <property type="entry name" value="P-loop containing nucleotide triphosphate hydrolases"/>
    <property type="match status" value="1"/>
</dbReference>
<evidence type="ECO:0000256" key="5">
    <source>
        <dbReference type="PROSITE-ProRule" id="PRU00703"/>
    </source>
</evidence>
<feature type="domain" description="PAS" evidence="8">
    <location>
        <begin position="136"/>
        <end position="176"/>
    </location>
</feature>
<dbReference type="InterPro" id="IPR025943">
    <property type="entry name" value="Sigma_54_int_dom_ATP-bd_2"/>
</dbReference>
<dbReference type="Gene3D" id="3.10.580.10">
    <property type="entry name" value="CBS-domain"/>
    <property type="match status" value="1"/>
</dbReference>
<feature type="coiled-coil region" evidence="6">
    <location>
        <begin position="237"/>
        <end position="264"/>
    </location>
</feature>
<dbReference type="PROSITE" id="PS51371">
    <property type="entry name" value="CBS"/>
    <property type="match status" value="2"/>
</dbReference>
<dbReference type="InterPro" id="IPR046342">
    <property type="entry name" value="CBS_dom_sf"/>
</dbReference>
<evidence type="ECO:0000256" key="3">
    <source>
        <dbReference type="ARBA" id="ARBA00023015"/>
    </source>
</evidence>
<dbReference type="Pfam" id="PF00571">
    <property type="entry name" value="CBS"/>
    <property type="match status" value="2"/>
</dbReference>
<gene>
    <name evidence="10" type="ORF">J2S18_001120</name>
</gene>
<dbReference type="NCBIfam" id="TIGR00229">
    <property type="entry name" value="sensory_box"/>
    <property type="match status" value="1"/>
</dbReference>
<accession>A0ABT9USA1</accession>
<dbReference type="PROSITE" id="PS00675">
    <property type="entry name" value="SIGMA54_INTERACT_1"/>
    <property type="match status" value="1"/>
</dbReference>
<keyword evidence="6" id="KW-0175">Coiled coil</keyword>
<dbReference type="InterPro" id="IPR003593">
    <property type="entry name" value="AAA+_ATPase"/>
</dbReference>
<dbReference type="SUPFAM" id="SSF54631">
    <property type="entry name" value="CBS-domain pair"/>
    <property type="match status" value="1"/>
</dbReference>
<dbReference type="PROSITE" id="PS50045">
    <property type="entry name" value="SIGMA54_INTERACT_4"/>
    <property type="match status" value="1"/>
</dbReference>
<reference evidence="10 11" key="1">
    <citation type="submission" date="2023-07" db="EMBL/GenBank/DDBJ databases">
        <title>Genomic Encyclopedia of Type Strains, Phase IV (KMG-IV): sequencing the most valuable type-strain genomes for metagenomic binning, comparative biology and taxonomic classification.</title>
        <authorList>
            <person name="Goeker M."/>
        </authorList>
    </citation>
    <scope>NUCLEOTIDE SEQUENCE [LARGE SCALE GENOMIC DNA]</scope>
    <source>
        <strain evidence="10 11">DSM 20694</strain>
    </source>
</reference>
<sequence>MELDNLSNTIRKIMSKKFITCSKDDSLKSVIEKMVINSLGEILIVENKKILGIFTTADLTNAIKDNKNNIIEKYMTKDVLTVEINENVYSARNIMEKYNIKRLPVTENKEIVGMVYLNDLIKFSNKYISYILNFQKNILDNIHEAVCICNKEGKILYFNKSAEKLYNLKSEDIINKYINECFDEPIIDKVLKDKKAIENVKNEPIKGKKVILSAIPIFDDNNDLIAAVSTDRDITEIEDLYCKLKDATEEIEILNRAFNREISNNYTFPYVIGKSKKIIDILNVVQKVATSSASVLITGESGTGKEVIAKEIHKCSGRKGPFIAVNCSAIPKNLLESELFGYVGGAFTGAMKNGKKGMFEFANNGTLFLDEIGEMPLSMQSELLRVLQDGVFYRLGSETPIRTDVRVIEATNKDLEKAIKDKEFREDLYFRLAVIRIKLPSLRERREDIREFINYFTKKVSEDENININFLSEDVYEILSKYKWEGNIRELKNIVQRMVILSNDGIINKDSIPKYILDYFEENKLKNSLTLENKFDLEKRKELLEYELIKEAMVKTNGNKTKAAKLLNLKRTTLYYKLRQYKFM</sequence>
<evidence type="ECO:0000256" key="2">
    <source>
        <dbReference type="ARBA" id="ARBA00022840"/>
    </source>
</evidence>
<dbReference type="InterPro" id="IPR000644">
    <property type="entry name" value="CBS_dom"/>
</dbReference>
<dbReference type="SUPFAM" id="SSF55785">
    <property type="entry name" value="PYP-like sensor domain (PAS domain)"/>
    <property type="match status" value="1"/>
</dbReference>
<evidence type="ECO:0000313" key="10">
    <source>
        <dbReference type="EMBL" id="MDQ0149190.1"/>
    </source>
</evidence>
<dbReference type="PRINTS" id="PR01590">
    <property type="entry name" value="HTHFIS"/>
</dbReference>
<keyword evidence="5" id="KW-0129">CBS domain</keyword>
<dbReference type="Gene3D" id="3.30.450.20">
    <property type="entry name" value="PAS domain"/>
    <property type="match status" value="1"/>
</dbReference>
<keyword evidence="11" id="KW-1185">Reference proteome</keyword>
<dbReference type="SUPFAM" id="SSF52540">
    <property type="entry name" value="P-loop containing nucleoside triphosphate hydrolases"/>
    <property type="match status" value="1"/>
</dbReference>
<evidence type="ECO:0000256" key="6">
    <source>
        <dbReference type="SAM" id="Coils"/>
    </source>
</evidence>
<dbReference type="InterPro" id="IPR027417">
    <property type="entry name" value="P-loop_NTPase"/>
</dbReference>
<dbReference type="Pfam" id="PF02954">
    <property type="entry name" value="HTH_8"/>
    <property type="match status" value="1"/>
</dbReference>
<dbReference type="Gene3D" id="1.10.8.60">
    <property type="match status" value="1"/>
</dbReference>
<keyword evidence="4" id="KW-0804">Transcription</keyword>
<dbReference type="InterPro" id="IPR002197">
    <property type="entry name" value="HTH_Fis"/>
</dbReference>
<evidence type="ECO:0000259" key="9">
    <source>
        <dbReference type="PROSITE" id="PS51371"/>
    </source>
</evidence>